<gene>
    <name evidence="1" type="ORF">QVD17_06215</name>
</gene>
<dbReference type="EMBL" id="JAUHHV010000001">
    <property type="protein sequence ID" value="KAK1440390.1"/>
    <property type="molecule type" value="Genomic_DNA"/>
</dbReference>
<accession>A0AAD8LDD0</accession>
<sequence length="80" mass="9072">MSIHFSLALYSIKRERHTPNTILTIYHFTNTNQTSSSPPISLTKSSPISSQIRLNFIIIRYNHDRKVEVGYNAGVVALLV</sequence>
<keyword evidence="2" id="KW-1185">Reference proteome</keyword>
<proteinExistence type="predicted"/>
<comment type="caution">
    <text evidence="1">The sequence shown here is derived from an EMBL/GenBank/DDBJ whole genome shotgun (WGS) entry which is preliminary data.</text>
</comment>
<reference evidence="1" key="1">
    <citation type="journal article" date="2023" name="bioRxiv">
        <title>Improved chromosome-level genome assembly for marigold (Tagetes erecta).</title>
        <authorList>
            <person name="Jiang F."/>
            <person name="Yuan L."/>
            <person name="Wang S."/>
            <person name="Wang H."/>
            <person name="Xu D."/>
            <person name="Wang A."/>
            <person name="Fan W."/>
        </authorList>
    </citation>
    <scope>NUCLEOTIDE SEQUENCE</scope>
    <source>
        <strain evidence="1">WSJ</strain>
        <tissue evidence="1">Leaf</tissue>
    </source>
</reference>
<evidence type="ECO:0000313" key="2">
    <source>
        <dbReference type="Proteomes" id="UP001229421"/>
    </source>
</evidence>
<dbReference type="Proteomes" id="UP001229421">
    <property type="component" value="Unassembled WGS sequence"/>
</dbReference>
<organism evidence="1 2">
    <name type="scientific">Tagetes erecta</name>
    <name type="common">African marigold</name>
    <dbReference type="NCBI Taxonomy" id="13708"/>
    <lineage>
        <taxon>Eukaryota</taxon>
        <taxon>Viridiplantae</taxon>
        <taxon>Streptophyta</taxon>
        <taxon>Embryophyta</taxon>
        <taxon>Tracheophyta</taxon>
        <taxon>Spermatophyta</taxon>
        <taxon>Magnoliopsida</taxon>
        <taxon>eudicotyledons</taxon>
        <taxon>Gunneridae</taxon>
        <taxon>Pentapetalae</taxon>
        <taxon>asterids</taxon>
        <taxon>campanulids</taxon>
        <taxon>Asterales</taxon>
        <taxon>Asteraceae</taxon>
        <taxon>Asteroideae</taxon>
        <taxon>Heliantheae alliance</taxon>
        <taxon>Tageteae</taxon>
        <taxon>Tagetes</taxon>
    </lineage>
</organism>
<name>A0AAD8LDD0_TARER</name>
<dbReference type="AlphaFoldDB" id="A0AAD8LDD0"/>
<protein>
    <submittedName>
        <fullName evidence="1">Uncharacterized protein</fullName>
    </submittedName>
</protein>
<evidence type="ECO:0000313" key="1">
    <source>
        <dbReference type="EMBL" id="KAK1440390.1"/>
    </source>
</evidence>